<protein>
    <submittedName>
        <fullName evidence="1">Winged helix-turn-helix domain-containing protein</fullName>
    </submittedName>
</protein>
<accession>A0ABN2RN65</accession>
<evidence type="ECO:0000313" key="2">
    <source>
        <dbReference type="Proteomes" id="UP001500571"/>
    </source>
</evidence>
<dbReference type="PANTHER" id="PTHR30528:SF0">
    <property type="entry name" value="CYTOPLASMIC PROTEIN"/>
    <property type="match status" value="1"/>
</dbReference>
<dbReference type="Proteomes" id="UP001500571">
    <property type="component" value="Unassembled WGS sequence"/>
</dbReference>
<sequence length="366" mass="40438">MRRLSGEEARRIAVRAQLLDARRELSVAEVVDELTLVQVDPTAAIAPSVDLVLWSRLGEEYEHSDLTFALETERSVVEHSSFVRPMDDIGLVLATAPREMHPTAVEWLAANEGFRADVLARLDAEGPLTAAGIPDTCQVPWTSSGWNDDRSVNRLLEMLTRIGDVAIAGREERLRVYDLAERVYPPDLEVPDYEVARVELDRRRFGSLGIARATSKANGEELGAGRLGEAVTVDGVDGEWQVDPDALAALDAPDPMGEPVEGRTALLSPYDRLVYDRARALDLFGFEYVLEMYKPAAKRRWGYFALPILYGDRLVGKLDAKADRKAGLLRVFAVHEDGAWPAETGDAVEAEIDSLATWLGLEVTRT</sequence>
<name>A0ABN2RN65_9ACTN</name>
<dbReference type="EMBL" id="BAAAPB010000004">
    <property type="protein sequence ID" value="GAA1971974.1"/>
    <property type="molecule type" value="Genomic_DNA"/>
</dbReference>
<organism evidence="1 2">
    <name type="scientific">Nocardioides panacihumi</name>
    <dbReference type="NCBI Taxonomy" id="400774"/>
    <lineage>
        <taxon>Bacteria</taxon>
        <taxon>Bacillati</taxon>
        <taxon>Actinomycetota</taxon>
        <taxon>Actinomycetes</taxon>
        <taxon>Propionibacteriales</taxon>
        <taxon>Nocardioidaceae</taxon>
        <taxon>Nocardioides</taxon>
    </lineage>
</organism>
<keyword evidence="2" id="KW-1185">Reference proteome</keyword>
<dbReference type="Pfam" id="PF06224">
    <property type="entry name" value="AlkZ-like"/>
    <property type="match status" value="1"/>
</dbReference>
<gene>
    <name evidence="1" type="ORF">GCM10009798_36350</name>
</gene>
<dbReference type="PANTHER" id="PTHR30528">
    <property type="entry name" value="CYTOPLASMIC PROTEIN"/>
    <property type="match status" value="1"/>
</dbReference>
<proteinExistence type="predicted"/>
<dbReference type="RefSeq" id="WP_344047291.1">
    <property type="nucleotide sequence ID" value="NZ_BAAAPB010000004.1"/>
</dbReference>
<evidence type="ECO:0000313" key="1">
    <source>
        <dbReference type="EMBL" id="GAA1971974.1"/>
    </source>
</evidence>
<dbReference type="InterPro" id="IPR009351">
    <property type="entry name" value="AlkZ-like"/>
</dbReference>
<reference evidence="1 2" key="1">
    <citation type="journal article" date="2019" name="Int. J. Syst. Evol. Microbiol.">
        <title>The Global Catalogue of Microorganisms (GCM) 10K type strain sequencing project: providing services to taxonomists for standard genome sequencing and annotation.</title>
        <authorList>
            <consortium name="The Broad Institute Genomics Platform"/>
            <consortium name="The Broad Institute Genome Sequencing Center for Infectious Disease"/>
            <person name="Wu L."/>
            <person name="Ma J."/>
        </authorList>
    </citation>
    <scope>NUCLEOTIDE SEQUENCE [LARGE SCALE GENOMIC DNA]</scope>
    <source>
        <strain evidence="1 2">JCM 15309</strain>
    </source>
</reference>
<comment type="caution">
    <text evidence="1">The sequence shown here is derived from an EMBL/GenBank/DDBJ whole genome shotgun (WGS) entry which is preliminary data.</text>
</comment>